<protein>
    <submittedName>
        <fullName evidence="6">Chaperone protein HscC</fullName>
    </submittedName>
</protein>
<dbReference type="RefSeq" id="WP_145179720.1">
    <property type="nucleotide sequence ID" value="NZ_CP036266.1"/>
</dbReference>
<dbReference type="EMBL" id="CP036266">
    <property type="protein sequence ID" value="QDT18307.1"/>
    <property type="molecule type" value="Genomic_DNA"/>
</dbReference>
<evidence type="ECO:0000256" key="2">
    <source>
        <dbReference type="ARBA" id="ARBA00022741"/>
    </source>
</evidence>
<dbReference type="SUPFAM" id="SSF100920">
    <property type="entry name" value="Heat shock protein 70kD (HSP70), peptide-binding domain"/>
    <property type="match status" value="1"/>
</dbReference>
<evidence type="ECO:0000256" key="1">
    <source>
        <dbReference type="ARBA" id="ARBA00007381"/>
    </source>
</evidence>
<dbReference type="FunFam" id="3.30.420.40:FF:000144">
    <property type="entry name" value="Molecular chaperone HscC"/>
    <property type="match status" value="1"/>
</dbReference>
<dbReference type="GO" id="GO:0140662">
    <property type="term" value="F:ATP-dependent protein folding chaperone"/>
    <property type="evidence" value="ECO:0007669"/>
    <property type="project" value="InterPro"/>
</dbReference>
<dbReference type="InterPro" id="IPR018181">
    <property type="entry name" value="Heat_shock_70_CS"/>
</dbReference>
<dbReference type="Gene3D" id="3.90.640.10">
    <property type="entry name" value="Actin, Chain A, domain 4"/>
    <property type="match status" value="1"/>
</dbReference>
<dbReference type="Pfam" id="PF00012">
    <property type="entry name" value="HSP70"/>
    <property type="match status" value="1"/>
</dbReference>
<dbReference type="Proteomes" id="UP000320421">
    <property type="component" value="Chromosome"/>
</dbReference>
<dbReference type="InterPro" id="IPR013126">
    <property type="entry name" value="Hsp_70_fam"/>
</dbReference>
<dbReference type="InterPro" id="IPR043129">
    <property type="entry name" value="ATPase_NBD"/>
</dbReference>
<keyword evidence="7" id="KW-1185">Reference proteome</keyword>
<evidence type="ECO:0000256" key="4">
    <source>
        <dbReference type="ARBA" id="ARBA00023186"/>
    </source>
</evidence>
<reference evidence="6 7" key="1">
    <citation type="submission" date="2019-02" db="EMBL/GenBank/DDBJ databases">
        <title>Deep-cultivation of Planctomycetes and their phenomic and genomic characterization uncovers novel biology.</title>
        <authorList>
            <person name="Wiegand S."/>
            <person name="Jogler M."/>
            <person name="Boedeker C."/>
            <person name="Pinto D."/>
            <person name="Vollmers J."/>
            <person name="Rivas-Marin E."/>
            <person name="Kohn T."/>
            <person name="Peeters S.H."/>
            <person name="Heuer A."/>
            <person name="Rast P."/>
            <person name="Oberbeckmann S."/>
            <person name="Bunk B."/>
            <person name="Jeske O."/>
            <person name="Meyerdierks A."/>
            <person name="Storesund J.E."/>
            <person name="Kallscheuer N."/>
            <person name="Luecker S."/>
            <person name="Lage O.M."/>
            <person name="Pohl T."/>
            <person name="Merkel B.J."/>
            <person name="Hornburger P."/>
            <person name="Mueller R.-W."/>
            <person name="Bruemmer F."/>
            <person name="Labrenz M."/>
            <person name="Spormann A.M."/>
            <person name="Op den Camp H."/>
            <person name="Overmann J."/>
            <person name="Amann R."/>
            <person name="Jetten M.S.M."/>
            <person name="Mascher T."/>
            <person name="Medema M.H."/>
            <person name="Devos D.P."/>
            <person name="Kaster A.-K."/>
            <person name="Ovreas L."/>
            <person name="Rohde M."/>
            <person name="Galperin M.Y."/>
            <person name="Jogler C."/>
        </authorList>
    </citation>
    <scope>NUCLEOTIDE SEQUENCE [LARGE SCALE GENOMIC DNA]</scope>
    <source>
        <strain evidence="6 7">HG66A1</strain>
    </source>
</reference>
<dbReference type="OrthoDB" id="9766019at2"/>
<comment type="similarity">
    <text evidence="1 5">Belongs to the heat shock protein 70 family.</text>
</comment>
<dbReference type="InterPro" id="IPR029047">
    <property type="entry name" value="HSP70_peptide-bd_sf"/>
</dbReference>
<organism evidence="6 7">
    <name type="scientific">Gimesia chilikensis</name>
    <dbReference type="NCBI Taxonomy" id="2605989"/>
    <lineage>
        <taxon>Bacteria</taxon>
        <taxon>Pseudomonadati</taxon>
        <taxon>Planctomycetota</taxon>
        <taxon>Planctomycetia</taxon>
        <taxon>Planctomycetales</taxon>
        <taxon>Planctomycetaceae</taxon>
        <taxon>Gimesia</taxon>
    </lineage>
</organism>
<dbReference type="PANTHER" id="PTHR19375">
    <property type="entry name" value="HEAT SHOCK PROTEIN 70KDA"/>
    <property type="match status" value="1"/>
</dbReference>
<gene>
    <name evidence="6" type="primary">hscC</name>
    <name evidence="6" type="ORF">HG66A1_00660</name>
</gene>
<dbReference type="FunFam" id="3.90.640.10:FF:000003">
    <property type="entry name" value="Molecular chaperone DnaK"/>
    <property type="match status" value="1"/>
</dbReference>
<keyword evidence="3 5" id="KW-0067">ATP-binding</keyword>
<dbReference type="AlphaFoldDB" id="A0A517PFZ4"/>
<dbReference type="SUPFAM" id="SSF53067">
    <property type="entry name" value="Actin-like ATPase domain"/>
    <property type="match status" value="2"/>
</dbReference>
<keyword evidence="2 5" id="KW-0547">Nucleotide-binding</keyword>
<dbReference type="Gene3D" id="3.30.420.40">
    <property type="match status" value="2"/>
</dbReference>
<evidence type="ECO:0000256" key="3">
    <source>
        <dbReference type="ARBA" id="ARBA00022840"/>
    </source>
</evidence>
<evidence type="ECO:0000313" key="7">
    <source>
        <dbReference type="Proteomes" id="UP000320421"/>
    </source>
</evidence>
<evidence type="ECO:0000256" key="5">
    <source>
        <dbReference type="RuleBase" id="RU003322"/>
    </source>
</evidence>
<sequence length="582" mass="64542">MTHMIGIDLGTSNSLCAVFEDGQPRLIPNALNSFLTPSVISVSEDNRVLVGAAAKEMRVTQPERCAWVFKRLMGTEQSVKIGTHTFTAPEMSSLVLQSLKQDAEAYLGTPVEDAIITVPAYFNDHQRNATKLAGELAGLNVRRIINEPTAAALTYGFHDRGADKRLIVIDLGGGTFDVTAMEVFEGTLEIISTAGESMLGGEDFTDRILAWTLSTQKMQLEVAEMKAPLLVARLKQECEAAKHAFATASEARIRFPDVQGEITEQSPVITISQEQFQKLSEPLIKRLSRPIARAVRDSRIPPQEFTDVILVGGATRMEVVRSFVRSFFDTEPLCSYNPDEVVALGAAVQAALIQDDQAVDDMVMTDICPFTLGTEVIKEFGQRKVDGYFLPVIHRNTTIPVSREEVVFTVSPNQRQVAVGVYQGESRKVEDNLFLGKLEVKGIPPGPAGKPVHLRFTYDLNGILEVEAYVPETGKKSTLILTQHARLSSSKEIKSAVKKLQALKFYPRDDVRNQHLLSFAERVIGEVSPYQREDLESMIDQFEHAMSSGDREYFDSVRQNLLTSLAALGFHYDEEEGRERES</sequence>
<dbReference type="GO" id="GO:0005524">
    <property type="term" value="F:ATP binding"/>
    <property type="evidence" value="ECO:0007669"/>
    <property type="project" value="UniProtKB-KW"/>
</dbReference>
<dbReference type="PROSITE" id="PS00297">
    <property type="entry name" value="HSP70_1"/>
    <property type="match status" value="1"/>
</dbReference>
<dbReference type="PRINTS" id="PR00301">
    <property type="entry name" value="HEATSHOCK70"/>
</dbReference>
<keyword evidence="4" id="KW-0143">Chaperone</keyword>
<proteinExistence type="inferred from homology"/>
<name>A0A517PFZ4_9PLAN</name>
<accession>A0A517PFZ4</accession>
<dbReference type="Gene3D" id="2.60.34.10">
    <property type="entry name" value="Substrate Binding Domain Of DNAk, Chain A, domain 1"/>
    <property type="match status" value="1"/>
</dbReference>
<evidence type="ECO:0000313" key="6">
    <source>
        <dbReference type="EMBL" id="QDT18307.1"/>
    </source>
</evidence>